<comment type="caution">
    <text evidence="8">The sequence shown here is derived from an EMBL/GenBank/DDBJ whole genome shotgun (WGS) entry which is preliminary data.</text>
</comment>
<comment type="cofactor">
    <cofactor evidence="1">
        <name>[4Fe-4S] cluster</name>
        <dbReference type="ChEBI" id="CHEBI:49883"/>
    </cofactor>
</comment>
<comment type="similarity">
    <text evidence="2">Belongs to the complex I 49 kDa subunit family.</text>
</comment>
<evidence type="ECO:0000256" key="6">
    <source>
        <dbReference type="ARBA" id="ARBA00046697"/>
    </source>
</evidence>
<evidence type="ECO:0000313" key="9">
    <source>
        <dbReference type="Proteomes" id="UP000287033"/>
    </source>
</evidence>
<dbReference type="InterPro" id="IPR029014">
    <property type="entry name" value="NiFe-Hase_large"/>
</dbReference>
<dbReference type="InterPro" id="IPR001135">
    <property type="entry name" value="NADH_Q_OxRdtase_suD"/>
</dbReference>
<evidence type="ECO:0000256" key="3">
    <source>
        <dbReference type="ARBA" id="ARBA00020178"/>
    </source>
</evidence>
<name>A0A401TH09_CHIPU</name>
<dbReference type="STRING" id="137246.A0A401TH09"/>
<dbReference type="InterPro" id="IPR022885">
    <property type="entry name" value="NDH1_su_D/H"/>
</dbReference>
<dbReference type="GO" id="GO:0006120">
    <property type="term" value="P:mitochondrial electron transport, NADH to ubiquinone"/>
    <property type="evidence" value="ECO:0007669"/>
    <property type="project" value="TreeGrafter"/>
</dbReference>
<dbReference type="GO" id="GO:0016651">
    <property type="term" value="F:oxidoreductase activity, acting on NAD(P)H"/>
    <property type="evidence" value="ECO:0007669"/>
    <property type="project" value="InterPro"/>
</dbReference>
<dbReference type="Proteomes" id="UP000287033">
    <property type="component" value="Unassembled WGS sequence"/>
</dbReference>
<reference evidence="8 9" key="1">
    <citation type="journal article" date="2018" name="Nat. Ecol. Evol.">
        <title>Shark genomes provide insights into elasmobranch evolution and the origin of vertebrates.</title>
        <authorList>
            <person name="Hara Y"/>
            <person name="Yamaguchi K"/>
            <person name="Onimaru K"/>
            <person name="Kadota M"/>
            <person name="Koyanagi M"/>
            <person name="Keeley SD"/>
            <person name="Tatsumi K"/>
            <person name="Tanaka K"/>
            <person name="Motone F"/>
            <person name="Kageyama Y"/>
            <person name="Nozu R"/>
            <person name="Adachi N"/>
            <person name="Nishimura O"/>
            <person name="Nakagawa R"/>
            <person name="Tanegashima C"/>
            <person name="Kiyatake I"/>
            <person name="Matsumoto R"/>
            <person name="Murakumo K"/>
            <person name="Nishida K"/>
            <person name="Terakita A"/>
            <person name="Kuratani S"/>
            <person name="Sato K"/>
            <person name="Hyodo S Kuraku.S."/>
        </authorList>
    </citation>
    <scope>NUCLEOTIDE SEQUENCE [LARGE SCALE GENOMIC DNA]</scope>
</reference>
<evidence type="ECO:0000256" key="1">
    <source>
        <dbReference type="ARBA" id="ARBA00001966"/>
    </source>
</evidence>
<dbReference type="PANTHER" id="PTHR11993:SF10">
    <property type="entry name" value="NADH DEHYDROGENASE [UBIQUINONE] IRON-SULFUR PROTEIN 2, MITOCHONDRIAL"/>
    <property type="match status" value="1"/>
</dbReference>
<dbReference type="PANTHER" id="PTHR11993">
    <property type="entry name" value="NADH-UBIQUINONE OXIDOREDUCTASE 49 KDA SUBUNIT"/>
    <property type="match status" value="1"/>
</dbReference>
<dbReference type="GO" id="GO:0051287">
    <property type="term" value="F:NAD binding"/>
    <property type="evidence" value="ECO:0007669"/>
    <property type="project" value="InterPro"/>
</dbReference>
<protein>
    <recommendedName>
        <fullName evidence="3">NADH dehydrogenase [ubiquinone] iron-sulfur protein 2, mitochondrial</fullName>
    </recommendedName>
    <alternativeName>
        <fullName evidence="4">Complex I-49kD</fullName>
    </alternativeName>
    <alternativeName>
        <fullName evidence="5">NADH-ubiquinone oxidoreductase 49 kDa subunit</fullName>
    </alternativeName>
</protein>
<dbReference type="SUPFAM" id="SSF56762">
    <property type="entry name" value="HydB/Nqo4-like"/>
    <property type="match status" value="1"/>
</dbReference>
<evidence type="ECO:0000259" key="7">
    <source>
        <dbReference type="Pfam" id="PF00346"/>
    </source>
</evidence>
<organism evidence="8 9">
    <name type="scientific">Chiloscyllium punctatum</name>
    <name type="common">Brownbanded bambooshark</name>
    <name type="synonym">Hemiscyllium punctatum</name>
    <dbReference type="NCBI Taxonomy" id="137246"/>
    <lineage>
        <taxon>Eukaryota</taxon>
        <taxon>Metazoa</taxon>
        <taxon>Chordata</taxon>
        <taxon>Craniata</taxon>
        <taxon>Vertebrata</taxon>
        <taxon>Chondrichthyes</taxon>
        <taxon>Elasmobranchii</taxon>
        <taxon>Galeomorphii</taxon>
        <taxon>Galeoidea</taxon>
        <taxon>Orectolobiformes</taxon>
        <taxon>Hemiscylliidae</taxon>
        <taxon>Chiloscyllium</taxon>
    </lineage>
</organism>
<accession>A0A401TH09</accession>
<dbReference type="GO" id="GO:0048038">
    <property type="term" value="F:quinone binding"/>
    <property type="evidence" value="ECO:0007669"/>
    <property type="project" value="InterPro"/>
</dbReference>
<dbReference type="AlphaFoldDB" id="A0A401TH09"/>
<dbReference type="EMBL" id="BEZZ01062202">
    <property type="protein sequence ID" value="GCC41940.1"/>
    <property type="molecule type" value="Genomic_DNA"/>
</dbReference>
<evidence type="ECO:0000256" key="4">
    <source>
        <dbReference type="ARBA" id="ARBA00030505"/>
    </source>
</evidence>
<gene>
    <name evidence="8" type="ORF">chiPu_0025619</name>
</gene>
<proteinExistence type="inferred from homology"/>
<feature type="domain" description="NADH-quinone oxidoreductase subunit D" evidence="7">
    <location>
        <begin position="2"/>
        <end position="57"/>
    </location>
</feature>
<evidence type="ECO:0000256" key="2">
    <source>
        <dbReference type="ARBA" id="ARBA00005769"/>
    </source>
</evidence>
<evidence type="ECO:0000256" key="5">
    <source>
        <dbReference type="ARBA" id="ARBA00031562"/>
    </source>
</evidence>
<comment type="subunit">
    <text evidence="6">Core subunit of respiratory chain NADH dehydrogenase (Complex I) which is composed of 45 different subunits. Component of the iron-sulfur (IP) fragment of the enzyme. Interacts with NDUFAF3. Interacts with NDUFAF7. Interacts with CERS2.</text>
</comment>
<dbReference type="Gene3D" id="1.10.645.10">
    <property type="entry name" value="Cytochrome-c3 Hydrogenase, chain B"/>
    <property type="match status" value="1"/>
</dbReference>
<keyword evidence="9" id="KW-1185">Reference proteome</keyword>
<evidence type="ECO:0000313" key="8">
    <source>
        <dbReference type="EMBL" id="GCC41940.1"/>
    </source>
</evidence>
<sequence length="134" mass="15178">MFEFYERVSGARMHAAYVRPGGVHQDLPLGLMDDIYEFIKNFSIRIDEVEEVSVTEGVSRAGRLWESLGFRHRDVAGLNRNYSKCQRDANRGKLGFAKGRGSEGLRDYVCVCVCLSLSLSLYLSPTQLHLCFSH</sequence>
<dbReference type="Pfam" id="PF00346">
    <property type="entry name" value="Complex1_49kDa"/>
    <property type="match status" value="1"/>
</dbReference>
<dbReference type="OrthoDB" id="1009at2759"/>
<dbReference type="GO" id="GO:0005739">
    <property type="term" value="C:mitochondrion"/>
    <property type="evidence" value="ECO:0007669"/>
    <property type="project" value="GOC"/>
</dbReference>